<dbReference type="Proteomes" id="UP000033933">
    <property type="component" value="Unassembled WGS sequence"/>
</dbReference>
<comment type="caution">
    <text evidence="1">The sequence shown here is derived from an EMBL/GenBank/DDBJ whole genome shotgun (WGS) entry which is preliminary data.</text>
</comment>
<reference evidence="3 4" key="1">
    <citation type="journal article" date="2015" name="ISME J.">
        <title>Genomic and phenotypic differentiation among Methanosarcina mazei populations from Columbia River sediment.</title>
        <authorList>
            <person name="Youngblut N.D."/>
            <person name="Wirth J.S."/>
            <person name="Henriksen J.R."/>
            <person name="Smith M."/>
            <person name="Simon H."/>
            <person name="Metcalf W.W."/>
            <person name="Whitaker R.J."/>
        </authorList>
    </citation>
    <scope>NUCLEOTIDE SEQUENCE [LARGE SCALE GENOMIC DNA]</scope>
    <source>
        <strain evidence="1 3">1.H.M.0.1</strain>
        <strain evidence="2 4">1.H.M.2.1</strain>
    </source>
</reference>
<organism evidence="1 3">
    <name type="scientific">Methanosarcina mazei</name>
    <name type="common">Methanosarcina frisia</name>
    <dbReference type="NCBI Taxonomy" id="2209"/>
    <lineage>
        <taxon>Archaea</taxon>
        <taxon>Methanobacteriati</taxon>
        <taxon>Methanobacteriota</taxon>
        <taxon>Stenosarchaea group</taxon>
        <taxon>Methanomicrobia</taxon>
        <taxon>Methanosarcinales</taxon>
        <taxon>Methanosarcinaceae</taxon>
        <taxon>Methanosarcina</taxon>
    </lineage>
</organism>
<accession>A0A0F8PLU0</accession>
<name>A0A0F8PLU0_METMZ</name>
<sequence length="89" mass="9572">MTIKAAVVVAVEVVVEVVVVEAAEVAAVEAEAASLRNLREMLKQKRFPGQPFQAVKLSGLNLKTMQPVLFMLPSMQLKTQAGPQPLLSS</sequence>
<dbReference type="RefSeq" id="WP_048045580.1">
    <property type="nucleotide sequence ID" value="NZ_CP187260.1"/>
</dbReference>
<evidence type="ECO:0000313" key="1">
    <source>
        <dbReference type="EMBL" id="KKH63882.1"/>
    </source>
</evidence>
<proteinExistence type="predicted"/>
<dbReference type="PATRIC" id="fig|2209.56.peg.721"/>
<gene>
    <name evidence="2" type="ORF">DU80_03340</name>
    <name evidence="1" type="ORF">DU87_18500</name>
</gene>
<dbReference type="GeneID" id="68903706"/>
<dbReference type="AlphaFoldDB" id="A0A0F8PLU0"/>
<evidence type="ECO:0000313" key="3">
    <source>
        <dbReference type="Proteomes" id="UP000033933"/>
    </source>
</evidence>
<dbReference type="EMBL" id="JJQU01000091">
    <property type="protein sequence ID" value="KKH87118.1"/>
    <property type="molecule type" value="Genomic_DNA"/>
</dbReference>
<evidence type="ECO:0000313" key="2">
    <source>
        <dbReference type="EMBL" id="KKH87118.1"/>
    </source>
</evidence>
<protein>
    <submittedName>
        <fullName evidence="1">Uncharacterized protein</fullName>
    </submittedName>
</protein>
<dbReference type="Proteomes" id="UP000034152">
    <property type="component" value="Unassembled WGS sequence"/>
</dbReference>
<dbReference type="EMBL" id="JJQQ01000163">
    <property type="protein sequence ID" value="KKH63882.1"/>
    <property type="molecule type" value="Genomic_DNA"/>
</dbReference>
<evidence type="ECO:0000313" key="4">
    <source>
        <dbReference type="Proteomes" id="UP000034152"/>
    </source>
</evidence>